<dbReference type="Gene3D" id="2.60.120.560">
    <property type="entry name" value="Exo-inulinase, domain 1"/>
    <property type="match status" value="1"/>
</dbReference>
<dbReference type="PANTHER" id="PTHR43101:SF1">
    <property type="entry name" value="BETA-FRUCTOSIDASE"/>
    <property type="match status" value="1"/>
</dbReference>
<dbReference type="EMBL" id="QRVJ01000016">
    <property type="protein sequence ID" value="RGS35191.1"/>
    <property type="molecule type" value="Genomic_DNA"/>
</dbReference>
<dbReference type="InterPro" id="IPR001362">
    <property type="entry name" value="Glyco_hydro_32"/>
</dbReference>
<dbReference type="PANTHER" id="PTHR43101">
    <property type="entry name" value="BETA-FRUCTOSIDASE"/>
    <property type="match status" value="1"/>
</dbReference>
<dbReference type="RefSeq" id="WP_118403142.1">
    <property type="nucleotide sequence ID" value="NZ_JADNFX010000019.1"/>
</dbReference>
<dbReference type="Proteomes" id="UP000283341">
    <property type="component" value="Unassembled WGS sequence"/>
</dbReference>
<dbReference type="InterPro" id="IPR013148">
    <property type="entry name" value="Glyco_hydro_32_N"/>
</dbReference>
<gene>
    <name evidence="6" type="ORF">DWX97_17185</name>
</gene>
<evidence type="ECO:0000313" key="6">
    <source>
        <dbReference type="EMBL" id="RGS35191.1"/>
    </source>
</evidence>
<keyword evidence="4" id="KW-0326">Glycosidase</keyword>
<dbReference type="EC" id="3.2.1.26" evidence="2"/>
<sequence length="556" mass="62927">MKYIKNLLIWYILLAGGSLLVSCGDDNIVTKGNPIENPDPEPDPEAGLRVVNKVKYRPYNYMMWDNWYIVKEDSIHLFHLQGIVNGVSYSRDTNLRGFGHAASGDLLHWNEKPEVLSLYDKSLDNEADFRYTGCTVEHQGQYYTFYTMRKWAGQRIGVALSDDLYTWKEYEGNPVIVPDGRWFITFSSNSSTGSSYANWDRVDCRDMVVVKDKSGGGFYGYFVSSSDMSGLTSPTAVIGLAYSTDLLHWEQRGIVYYPTGVSMPEMIDVFEHEGVWYMTLTTAKDNGSLTAFSDPYITRGTIYATAVSPQGPFVEDMKDNVLIGGQLSSGYSMRTVDYQGERRLMYVDVDDGVSVLSLPKNIGLNNQGKLRALYASDLLPKLRIQEISPVIYDQPANSFGWPTYGGLWKEKEGVFSCKTDKDSWQAAIFEGVSVNMEISFTIEDFQCSSFGIVLARPVAEVSLSDLSHILVIEPKKDRVYLTDHTWDFQNCRSYIFEEGRKYDFRMLLMGNTIELYINDELVFNSSLHSSGNYLPGVFANDGTLDVLNLKLFRLEE</sequence>
<reference evidence="6 7" key="1">
    <citation type="submission" date="2018-08" db="EMBL/GenBank/DDBJ databases">
        <title>A genome reference for cultivated species of the human gut microbiota.</title>
        <authorList>
            <person name="Zou Y."/>
            <person name="Xue W."/>
            <person name="Luo G."/>
        </authorList>
    </citation>
    <scope>NUCLEOTIDE SEQUENCE [LARGE SCALE GENOMIC DNA]</scope>
    <source>
        <strain evidence="6 7">AF22-3AC</strain>
    </source>
</reference>
<accession>A0A412IEA5</accession>
<evidence type="ECO:0000259" key="5">
    <source>
        <dbReference type="Pfam" id="PF00251"/>
    </source>
</evidence>
<dbReference type="Pfam" id="PF00251">
    <property type="entry name" value="Glyco_hydro_32N"/>
    <property type="match status" value="1"/>
</dbReference>
<evidence type="ECO:0000256" key="2">
    <source>
        <dbReference type="ARBA" id="ARBA00012758"/>
    </source>
</evidence>
<dbReference type="PROSITE" id="PS51257">
    <property type="entry name" value="PROKAR_LIPOPROTEIN"/>
    <property type="match status" value="1"/>
</dbReference>
<comment type="caution">
    <text evidence="6">The sequence shown here is derived from an EMBL/GenBank/DDBJ whole genome shotgun (WGS) entry which is preliminary data.</text>
</comment>
<evidence type="ECO:0000256" key="3">
    <source>
        <dbReference type="ARBA" id="ARBA00022801"/>
    </source>
</evidence>
<dbReference type="Gene3D" id="2.115.10.20">
    <property type="entry name" value="Glycosyl hydrolase domain, family 43"/>
    <property type="match status" value="1"/>
</dbReference>
<evidence type="ECO:0000313" key="7">
    <source>
        <dbReference type="Proteomes" id="UP000283341"/>
    </source>
</evidence>
<evidence type="ECO:0000256" key="1">
    <source>
        <dbReference type="ARBA" id="ARBA00009902"/>
    </source>
</evidence>
<dbReference type="InterPro" id="IPR051214">
    <property type="entry name" value="GH32_Enzymes"/>
</dbReference>
<feature type="domain" description="Glycosyl hydrolase family 32 N-terminal" evidence="5">
    <location>
        <begin position="97"/>
        <end position="320"/>
    </location>
</feature>
<dbReference type="GO" id="GO:0004564">
    <property type="term" value="F:beta-fructofuranosidase activity"/>
    <property type="evidence" value="ECO:0007669"/>
    <property type="project" value="UniProtKB-EC"/>
</dbReference>
<comment type="similarity">
    <text evidence="1">Belongs to the glycosyl hydrolase 32 family.</text>
</comment>
<name>A0A412IEA5_9BACE</name>
<proteinExistence type="inferred from homology"/>
<keyword evidence="3" id="KW-0378">Hydrolase</keyword>
<dbReference type="SMART" id="SM00640">
    <property type="entry name" value="Glyco_32"/>
    <property type="match status" value="1"/>
</dbReference>
<organism evidence="6 7">
    <name type="scientific">Bacteroides cellulosilyticus</name>
    <dbReference type="NCBI Taxonomy" id="246787"/>
    <lineage>
        <taxon>Bacteria</taxon>
        <taxon>Pseudomonadati</taxon>
        <taxon>Bacteroidota</taxon>
        <taxon>Bacteroidia</taxon>
        <taxon>Bacteroidales</taxon>
        <taxon>Bacteroidaceae</taxon>
        <taxon>Bacteroides</taxon>
    </lineage>
</organism>
<evidence type="ECO:0000256" key="4">
    <source>
        <dbReference type="ARBA" id="ARBA00023295"/>
    </source>
</evidence>
<dbReference type="AlphaFoldDB" id="A0A412IEA5"/>
<dbReference type="GO" id="GO:0005975">
    <property type="term" value="P:carbohydrate metabolic process"/>
    <property type="evidence" value="ECO:0007669"/>
    <property type="project" value="InterPro"/>
</dbReference>
<dbReference type="InterPro" id="IPR023296">
    <property type="entry name" value="Glyco_hydro_beta-prop_sf"/>
</dbReference>
<protein>
    <recommendedName>
        <fullName evidence="2">beta-fructofuranosidase</fullName>
        <ecNumber evidence="2">3.2.1.26</ecNumber>
    </recommendedName>
</protein>
<dbReference type="SUPFAM" id="SSF75005">
    <property type="entry name" value="Arabinanase/levansucrase/invertase"/>
    <property type="match status" value="1"/>
</dbReference>